<sequence>MDFASTSSKTPHLPQLTRHLINLMTFIRVGYHATFDPELKFTRKGESTSNTPLEQRDNVNLAVHKPRGVQQQNAGDPRSLRVNPSSMSRSSMCTERPALRSTVGWYDLQPTTEEGALPPERPNVAYSWRSLYEEVRSDALPPRLVAHAAQMESWFISVLAARATQQSHLTRASVFRQTEHNHTPFADPSVASEWEYFTS</sequence>
<comment type="caution">
    <text evidence="3">The sequence shown here is derived from an EMBL/GenBank/DDBJ whole genome shotgun (WGS) entry which is preliminary data.</text>
</comment>
<reference evidence="3 4" key="1">
    <citation type="journal article" date="2022" name="Front. Cell. Infect. Microbiol.">
        <title>The Genomes of Two Strains of Taenia crassiceps the Animal Model for the Study of Human Cysticercosis.</title>
        <authorList>
            <person name="Bobes R.J."/>
            <person name="Estrada K."/>
            <person name="Rios-Valencia D.G."/>
            <person name="Calderon-Gallegos A."/>
            <person name="de la Torre P."/>
            <person name="Carrero J.C."/>
            <person name="Sanchez-Flores A."/>
            <person name="Laclette J.P."/>
        </authorList>
    </citation>
    <scope>NUCLEOTIDE SEQUENCE [LARGE SCALE GENOMIC DNA]</scope>
    <source>
        <strain evidence="3">WFUcys</strain>
    </source>
</reference>
<evidence type="ECO:0000256" key="1">
    <source>
        <dbReference type="SAM" id="MobiDB-lite"/>
    </source>
</evidence>
<accession>A0ABR4QT05</accession>
<gene>
    <name evidence="2" type="ORF">TcWFU_002922</name>
    <name evidence="3" type="ORF">TcWFU_008442</name>
</gene>
<evidence type="ECO:0000313" key="3">
    <source>
        <dbReference type="EMBL" id="KAL5112727.1"/>
    </source>
</evidence>
<feature type="compositionally biased region" description="Polar residues" evidence="1">
    <location>
        <begin position="82"/>
        <end position="93"/>
    </location>
</feature>
<keyword evidence="4" id="KW-1185">Reference proteome</keyword>
<evidence type="ECO:0000313" key="2">
    <source>
        <dbReference type="EMBL" id="KAL5111666.1"/>
    </source>
</evidence>
<protein>
    <submittedName>
        <fullName evidence="3">Uncharacterized protein</fullName>
    </submittedName>
</protein>
<reference evidence="3" key="2">
    <citation type="submission" date="2024-12" db="EMBL/GenBank/DDBJ databases">
        <authorList>
            <person name="Estrada K."/>
            <person name="Bobes R.J."/>
            <person name="Sanchez-Flores A."/>
            <person name="Laclette J.P."/>
        </authorList>
    </citation>
    <scope>NUCLEOTIDE SEQUENCE</scope>
    <source>
        <strain evidence="3">WFUcys</strain>
        <tissue evidence="3">Peritoneal cavity of infected mice</tissue>
    </source>
</reference>
<proteinExistence type="predicted"/>
<name>A0ABR4QT05_9CEST</name>
<feature type="region of interest" description="Disordered" evidence="1">
    <location>
        <begin position="68"/>
        <end position="94"/>
    </location>
</feature>
<organism evidence="3 4">
    <name type="scientific">Taenia crassiceps</name>
    <dbReference type="NCBI Taxonomy" id="6207"/>
    <lineage>
        <taxon>Eukaryota</taxon>
        <taxon>Metazoa</taxon>
        <taxon>Spiralia</taxon>
        <taxon>Lophotrochozoa</taxon>
        <taxon>Platyhelminthes</taxon>
        <taxon>Cestoda</taxon>
        <taxon>Eucestoda</taxon>
        <taxon>Cyclophyllidea</taxon>
        <taxon>Taeniidae</taxon>
        <taxon>Taenia</taxon>
    </lineage>
</organism>
<dbReference type="EMBL" id="JAKROA010000001">
    <property type="protein sequence ID" value="KAL5111666.1"/>
    <property type="molecule type" value="Genomic_DNA"/>
</dbReference>
<dbReference type="Proteomes" id="UP001651158">
    <property type="component" value="Unassembled WGS sequence"/>
</dbReference>
<evidence type="ECO:0000313" key="4">
    <source>
        <dbReference type="Proteomes" id="UP001651158"/>
    </source>
</evidence>
<dbReference type="EMBL" id="JAKROA010000001">
    <property type="protein sequence ID" value="KAL5112727.1"/>
    <property type="molecule type" value="Genomic_DNA"/>
</dbReference>